<dbReference type="InterPro" id="IPR051533">
    <property type="entry name" value="WaaL-like"/>
</dbReference>
<evidence type="ECO:0000313" key="7">
    <source>
        <dbReference type="EMBL" id="SLN45945.1"/>
    </source>
</evidence>
<comment type="subcellular location">
    <subcellularLocation>
        <location evidence="1">Membrane</location>
        <topology evidence="1">Multi-pass membrane protein</topology>
    </subcellularLocation>
</comment>
<feature type="transmembrane region" description="Helical" evidence="5">
    <location>
        <begin position="224"/>
        <end position="242"/>
    </location>
</feature>
<feature type="transmembrane region" description="Helical" evidence="5">
    <location>
        <begin position="424"/>
        <end position="445"/>
    </location>
</feature>
<dbReference type="Pfam" id="PF04932">
    <property type="entry name" value="Wzy_C"/>
    <property type="match status" value="1"/>
</dbReference>
<dbReference type="RefSeq" id="WP_085864793.1">
    <property type="nucleotide sequence ID" value="NZ_FWFT01000003.1"/>
</dbReference>
<dbReference type="InterPro" id="IPR007016">
    <property type="entry name" value="O-antigen_ligase-rel_domated"/>
</dbReference>
<dbReference type="GO" id="GO:0016874">
    <property type="term" value="F:ligase activity"/>
    <property type="evidence" value="ECO:0007669"/>
    <property type="project" value="UniProtKB-KW"/>
</dbReference>
<keyword evidence="8" id="KW-1185">Reference proteome</keyword>
<evidence type="ECO:0000256" key="5">
    <source>
        <dbReference type="SAM" id="Phobius"/>
    </source>
</evidence>
<feature type="transmembrane region" description="Helical" evidence="5">
    <location>
        <begin position="254"/>
        <end position="283"/>
    </location>
</feature>
<feature type="transmembrane region" description="Helical" evidence="5">
    <location>
        <begin position="290"/>
        <end position="309"/>
    </location>
</feature>
<dbReference type="EMBL" id="FWFT01000003">
    <property type="protein sequence ID" value="SLN45945.1"/>
    <property type="molecule type" value="Genomic_DNA"/>
</dbReference>
<feature type="transmembrane region" description="Helical" evidence="5">
    <location>
        <begin position="393"/>
        <end position="412"/>
    </location>
</feature>
<dbReference type="OrthoDB" id="871774at2"/>
<evidence type="ECO:0000256" key="4">
    <source>
        <dbReference type="ARBA" id="ARBA00023136"/>
    </source>
</evidence>
<evidence type="ECO:0000256" key="3">
    <source>
        <dbReference type="ARBA" id="ARBA00022989"/>
    </source>
</evidence>
<sequence length="482" mass="51744">MTARPAPTKPLLPELAIGLGLGLIAALMTLVFALAIHPVVAIALPVVMAVGLALAARPEVGAFFLIFFAYLDGISDKIFAVSPISGFKLITAATIFGIAVIAHKHRTQFRAILASPIALWAFGFSCAWLIAILLADSKSVAVEWGSRLGTIKLLLFLIILSLRSQSQITAGILCLALTSAISAVLLIVDTMLGITLVSTSEAATTARTAEGFDRSSGGSQYNPTTAATMLLCGTIIALVHAVESPKWRHYMVAFALLGTAAVVLSFARSAALVYAIIAVALAVRYGKHRLFMPFAILGAAAAIAMLPFVPASYFERIASIMNVFLGGGGDWTLGRRMTYNVIGMDQLLQNPIFGIGPGNFAEVFTHQDYRYLPGRTLWGRQLHNMYLSVAVEYGLVGFTFFAGLIITAFRMARSVARTPANEDLRALAVALTYGMAAYYIVSVFVPNEYNKYTWILPALSGALWLLNTRKLREAAWPTSSSP</sequence>
<dbReference type="AlphaFoldDB" id="A0A1Y5SRA5"/>
<feature type="domain" description="O-antigen ligase-related" evidence="6">
    <location>
        <begin position="254"/>
        <end position="401"/>
    </location>
</feature>
<organism evidence="7 8">
    <name type="scientific">Pseudooctadecabacter jejudonensis</name>
    <dbReference type="NCBI Taxonomy" id="1391910"/>
    <lineage>
        <taxon>Bacteria</taxon>
        <taxon>Pseudomonadati</taxon>
        <taxon>Pseudomonadota</taxon>
        <taxon>Alphaproteobacteria</taxon>
        <taxon>Rhodobacterales</taxon>
        <taxon>Paracoccaceae</taxon>
        <taxon>Pseudooctadecabacter</taxon>
    </lineage>
</organism>
<reference evidence="7 8" key="1">
    <citation type="submission" date="2017-03" db="EMBL/GenBank/DDBJ databases">
        <authorList>
            <person name="Afonso C.L."/>
            <person name="Miller P.J."/>
            <person name="Scott M.A."/>
            <person name="Spackman E."/>
            <person name="Goraichik I."/>
            <person name="Dimitrov K.M."/>
            <person name="Suarez D.L."/>
            <person name="Swayne D.E."/>
        </authorList>
    </citation>
    <scope>NUCLEOTIDE SEQUENCE [LARGE SCALE GENOMIC DNA]</scope>
    <source>
        <strain evidence="7 8">CECT 8397</strain>
    </source>
</reference>
<evidence type="ECO:0000256" key="2">
    <source>
        <dbReference type="ARBA" id="ARBA00022692"/>
    </source>
</evidence>
<protein>
    <submittedName>
        <fullName evidence="7">O-Antigen ligase</fullName>
    </submittedName>
</protein>
<feature type="transmembrane region" description="Helical" evidence="5">
    <location>
        <begin position="78"/>
        <end position="101"/>
    </location>
</feature>
<keyword evidence="4 5" id="KW-0472">Membrane</keyword>
<keyword evidence="3 5" id="KW-1133">Transmembrane helix</keyword>
<gene>
    <name evidence="7" type="ORF">PSJ8397_02407</name>
</gene>
<dbReference type="PANTHER" id="PTHR37422:SF13">
    <property type="entry name" value="LIPOPOLYSACCHARIDE BIOSYNTHESIS PROTEIN PA4999-RELATED"/>
    <property type="match status" value="1"/>
</dbReference>
<keyword evidence="2 5" id="KW-0812">Transmembrane</keyword>
<proteinExistence type="predicted"/>
<feature type="transmembrane region" description="Helical" evidence="5">
    <location>
        <begin position="144"/>
        <end position="162"/>
    </location>
</feature>
<dbReference type="Proteomes" id="UP000193623">
    <property type="component" value="Unassembled WGS sequence"/>
</dbReference>
<accession>A0A1Y5SRA5</accession>
<feature type="transmembrane region" description="Helical" evidence="5">
    <location>
        <begin position="12"/>
        <end position="36"/>
    </location>
</feature>
<name>A0A1Y5SRA5_9RHOB</name>
<dbReference type="PANTHER" id="PTHR37422">
    <property type="entry name" value="TEICHURONIC ACID BIOSYNTHESIS PROTEIN TUAE"/>
    <property type="match status" value="1"/>
</dbReference>
<evidence type="ECO:0000259" key="6">
    <source>
        <dbReference type="Pfam" id="PF04932"/>
    </source>
</evidence>
<dbReference type="GO" id="GO:0016020">
    <property type="term" value="C:membrane"/>
    <property type="evidence" value="ECO:0007669"/>
    <property type="project" value="UniProtKB-SubCell"/>
</dbReference>
<feature type="transmembrane region" description="Helical" evidence="5">
    <location>
        <begin position="168"/>
        <end position="188"/>
    </location>
</feature>
<evidence type="ECO:0000256" key="1">
    <source>
        <dbReference type="ARBA" id="ARBA00004141"/>
    </source>
</evidence>
<evidence type="ECO:0000313" key="8">
    <source>
        <dbReference type="Proteomes" id="UP000193623"/>
    </source>
</evidence>
<feature type="transmembrane region" description="Helical" evidence="5">
    <location>
        <begin position="113"/>
        <end position="135"/>
    </location>
</feature>
<feature type="transmembrane region" description="Helical" evidence="5">
    <location>
        <begin position="42"/>
        <end position="71"/>
    </location>
</feature>
<keyword evidence="7" id="KW-0436">Ligase</keyword>